<sequence>MTTRILQGKPPGLPGCPSNGFSSICCWVLAEEGEFGRGALDKRHRFGVMGKMVGSATNPRTTRPVLSSVNGGPNSRDQAAAGSDGGSASGIEFSSREDVERLLAEKMKGKTKNDFKSEQMIEYIKKFRICIRWYMELEDGYLAEQGKLRNMLESEEKRHRENESQMRTEIDELDATVRELQDQNSSFQEKLVNEETEKLVAIKSYENERETRDAAENSRDTLSLDLQRVNQENKCFSDQKLIGDYRSTIPVCNSTTVIFRMRPTKMVKQS</sequence>
<protein>
    <submittedName>
        <fullName evidence="3">KISc</fullName>
    </submittedName>
</protein>
<feature type="region of interest" description="Disordered" evidence="2">
    <location>
        <begin position="53"/>
        <end position="92"/>
    </location>
</feature>
<evidence type="ECO:0000256" key="2">
    <source>
        <dbReference type="SAM" id="MobiDB-lite"/>
    </source>
</evidence>
<dbReference type="AlphaFoldDB" id="A0A9E7KDB5"/>
<evidence type="ECO:0000313" key="3">
    <source>
        <dbReference type="EMBL" id="URE13672.1"/>
    </source>
</evidence>
<keyword evidence="1" id="KW-0175">Coiled coil</keyword>
<evidence type="ECO:0000313" key="4">
    <source>
        <dbReference type="Proteomes" id="UP001055439"/>
    </source>
</evidence>
<evidence type="ECO:0000256" key="1">
    <source>
        <dbReference type="SAM" id="Coils"/>
    </source>
</evidence>
<reference evidence="3" key="1">
    <citation type="submission" date="2022-05" db="EMBL/GenBank/DDBJ databases">
        <title>The Musa troglodytarum L. genome provides insights into the mechanism of non-climacteric behaviour and enrichment of carotenoids.</title>
        <authorList>
            <person name="Wang J."/>
        </authorList>
    </citation>
    <scope>NUCLEOTIDE SEQUENCE</scope>
    <source>
        <tissue evidence="3">Leaf</tissue>
    </source>
</reference>
<name>A0A9E7KDB5_9LILI</name>
<dbReference type="OrthoDB" id="786315at2759"/>
<dbReference type="Proteomes" id="UP001055439">
    <property type="component" value="Chromosome 6"/>
</dbReference>
<accession>A0A9E7KDB5</accession>
<proteinExistence type="predicted"/>
<dbReference type="EMBL" id="CP097508">
    <property type="protein sequence ID" value="URE13672.1"/>
    <property type="molecule type" value="Genomic_DNA"/>
</dbReference>
<keyword evidence="4" id="KW-1185">Reference proteome</keyword>
<feature type="coiled-coil region" evidence="1">
    <location>
        <begin position="163"/>
        <end position="232"/>
    </location>
</feature>
<gene>
    <name evidence="3" type="ORF">MUK42_35671</name>
</gene>
<organism evidence="3 4">
    <name type="scientific">Musa troglodytarum</name>
    <name type="common">fe'i banana</name>
    <dbReference type="NCBI Taxonomy" id="320322"/>
    <lineage>
        <taxon>Eukaryota</taxon>
        <taxon>Viridiplantae</taxon>
        <taxon>Streptophyta</taxon>
        <taxon>Embryophyta</taxon>
        <taxon>Tracheophyta</taxon>
        <taxon>Spermatophyta</taxon>
        <taxon>Magnoliopsida</taxon>
        <taxon>Liliopsida</taxon>
        <taxon>Zingiberales</taxon>
        <taxon>Musaceae</taxon>
        <taxon>Musa</taxon>
    </lineage>
</organism>
<feature type="compositionally biased region" description="Polar residues" evidence="2">
    <location>
        <begin position="55"/>
        <end position="77"/>
    </location>
</feature>